<dbReference type="PANTHER" id="PTHR45339:SF1">
    <property type="entry name" value="HYBRID SIGNAL TRANSDUCTION HISTIDINE KINASE J"/>
    <property type="match status" value="1"/>
</dbReference>
<keyword evidence="14 23" id="KW-1133">Transmembrane helix</keyword>
<feature type="domain" description="HPt" evidence="28">
    <location>
        <begin position="1293"/>
        <end position="1390"/>
    </location>
</feature>
<evidence type="ECO:0000256" key="19">
    <source>
        <dbReference type="ARBA" id="ARBA00074306"/>
    </source>
</evidence>
<comment type="subunit">
    <text evidence="17">At low DSF concentrations, interacts with RpfF.</text>
</comment>
<dbReference type="PROSITE" id="PS50110">
    <property type="entry name" value="RESPONSE_REGULATORY"/>
    <property type="match status" value="2"/>
</dbReference>
<dbReference type="GO" id="GO:0032991">
    <property type="term" value="C:protein-containing complex"/>
    <property type="evidence" value="ECO:0007669"/>
    <property type="project" value="UniProtKB-ARBA"/>
</dbReference>
<dbReference type="InterPro" id="IPR036097">
    <property type="entry name" value="HisK_dim/P_sf"/>
</dbReference>
<evidence type="ECO:0000259" key="24">
    <source>
        <dbReference type="PROSITE" id="PS50109"/>
    </source>
</evidence>
<comment type="catalytic activity">
    <reaction evidence="1">
        <text>ATP + protein L-histidine = ADP + protein N-phospho-L-histidine.</text>
        <dbReference type="EC" id="2.7.13.3"/>
    </reaction>
</comment>
<dbReference type="InterPro" id="IPR003018">
    <property type="entry name" value="GAF"/>
</dbReference>
<feature type="domain" description="PAS" evidence="26">
    <location>
        <begin position="151"/>
        <end position="208"/>
    </location>
</feature>
<dbReference type="InterPro" id="IPR008207">
    <property type="entry name" value="Sig_transdc_His_kin_Hpt_dom"/>
</dbReference>
<feature type="domain" description="Histidine kinase" evidence="24">
    <location>
        <begin position="743"/>
        <end position="978"/>
    </location>
</feature>
<dbReference type="SMART" id="SM00091">
    <property type="entry name" value="PAS"/>
    <property type="match status" value="3"/>
</dbReference>
<dbReference type="CDD" id="cd17546">
    <property type="entry name" value="REC_hyHK_CKI1_RcsC-like"/>
    <property type="match status" value="1"/>
</dbReference>
<dbReference type="SUPFAM" id="SSF55785">
    <property type="entry name" value="PYP-like sensor domain (PAS domain)"/>
    <property type="match status" value="3"/>
</dbReference>
<keyword evidence="15" id="KW-0902">Two-component regulatory system</keyword>
<evidence type="ECO:0000256" key="18">
    <source>
        <dbReference type="ARBA" id="ARBA00068150"/>
    </source>
</evidence>
<dbReference type="FunFam" id="1.10.287.130:FF:000002">
    <property type="entry name" value="Two-component osmosensing histidine kinase"/>
    <property type="match status" value="1"/>
</dbReference>
<keyword evidence="13" id="KW-0067">ATP-binding</keyword>
<dbReference type="SUPFAM" id="SSF55874">
    <property type="entry name" value="ATPase domain of HSP90 chaperone/DNA topoisomerase II/histidine kinase"/>
    <property type="match status" value="1"/>
</dbReference>
<organism evidence="29">
    <name type="scientific">Woronichinia naegeliana WA131</name>
    <dbReference type="NCBI Taxonomy" id="2824559"/>
    <lineage>
        <taxon>Bacteria</taxon>
        <taxon>Bacillati</taxon>
        <taxon>Cyanobacteriota</taxon>
        <taxon>Cyanophyceae</taxon>
        <taxon>Synechococcales</taxon>
        <taxon>Coelosphaeriaceae</taxon>
        <taxon>Woronichinia</taxon>
    </lineage>
</organism>
<dbReference type="PROSITE" id="PS50894">
    <property type="entry name" value="HPT"/>
    <property type="match status" value="1"/>
</dbReference>
<dbReference type="PANTHER" id="PTHR45339">
    <property type="entry name" value="HYBRID SIGNAL TRANSDUCTION HISTIDINE KINASE J"/>
    <property type="match status" value="1"/>
</dbReference>
<dbReference type="EMBL" id="CP073041">
    <property type="protein sequence ID" value="UXE62959.1"/>
    <property type="molecule type" value="Genomic_DNA"/>
</dbReference>
<feature type="domain" description="PAC" evidence="27">
    <location>
        <begin position="232"/>
        <end position="284"/>
    </location>
</feature>
<feature type="domain" description="Response regulatory" evidence="25">
    <location>
        <begin position="998"/>
        <end position="1114"/>
    </location>
</feature>
<evidence type="ECO:0000256" key="8">
    <source>
        <dbReference type="ARBA" id="ARBA00022553"/>
    </source>
</evidence>
<dbReference type="GO" id="GO:0000155">
    <property type="term" value="F:phosphorelay sensor kinase activity"/>
    <property type="evidence" value="ECO:0007669"/>
    <property type="project" value="InterPro"/>
</dbReference>
<dbReference type="Pfam" id="PF00989">
    <property type="entry name" value="PAS"/>
    <property type="match status" value="1"/>
</dbReference>
<dbReference type="PRINTS" id="PR00344">
    <property type="entry name" value="BCTRLSENSOR"/>
</dbReference>
<dbReference type="InterPro" id="IPR036890">
    <property type="entry name" value="HATPase_C_sf"/>
</dbReference>
<dbReference type="InterPro" id="IPR005467">
    <property type="entry name" value="His_kinase_dom"/>
</dbReference>
<dbReference type="SUPFAM" id="SSF55781">
    <property type="entry name" value="GAF domain-like"/>
    <property type="match status" value="1"/>
</dbReference>
<evidence type="ECO:0000256" key="12">
    <source>
        <dbReference type="ARBA" id="ARBA00022777"/>
    </source>
</evidence>
<dbReference type="Pfam" id="PF01590">
    <property type="entry name" value="GAF"/>
    <property type="match status" value="1"/>
</dbReference>
<feature type="domain" description="PAC" evidence="27">
    <location>
        <begin position="486"/>
        <end position="538"/>
    </location>
</feature>
<dbReference type="SUPFAM" id="SSF47226">
    <property type="entry name" value="Histidine-containing phosphotransfer domain, HPT domain"/>
    <property type="match status" value="1"/>
</dbReference>
<dbReference type="Proteomes" id="UP001065613">
    <property type="component" value="Chromosome"/>
</dbReference>
<evidence type="ECO:0000256" key="14">
    <source>
        <dbReference type="ARBA" id="ARBA00022989"/>
    </source>
</evidence>
<dbReference type="Gene3D" id="3.30.450.20">
    <property type="entry name" value="PAS domain"/>
    <property type="match status" value="3"/>
</dbReference>
<gene>
    <name evidence="29" type="ORF">KA717_09840</name>
</gene>
<dbReference type="InterPro" id="IPR036641">
    <property type="entry name" value="HPT_dom_sf"/>
</dbReference>
<keyword evidence="10 23" id="KW-0812">Transmembrane</keyword>
<evidence type="ECO:0000256" key="11">
    <source>
        <dbReference type="ARBA" id="ARBA00022741"/>
    </source>
</evidence>
<dbReference type="GO" id="GO:0006355">
    <property type="term" value="P:regulation of DNA-templated transcription"/>
    <property type="evidence" value="ECO:0007669"/>
    <property type="project" value="InterPro"/>
</dbReference>
<feature type="modified residue" description="Phosphohistidine" evidence="20">
    <location>
        <position position="1332"/>
    </location>
</feature>
<keyword evidence="8 21" id="KW-0597">Phosphoprotein</keyword>
<evidence type="ECO:0000256" key="17">
    <source>
        <dbReference type="ARBA" id="ARBA00064003"/>
    </source>
</evidence>
<evidence type="ECO:0000256" key="1">
    <source>
        <dbReference type="ARBA" id="ARBA00000085"/>
    </source>
</evidence>
<comment type="similarity">
    <text evidence="4">In the N-terminal section; belongs to the phytochrome family.</text>
</comment>
<evidence type="ECO:0000259" key="25">
    <source>
        <dbReference type="PROSITE" id="PS50110"/>
    </source>
</evidence>
<keyword evidence="22" id="KW-0175">Coiled coil</keyword>
<dbReference type="Pfam" id="PF00072">
    <property type="entry name" value="Response_reg"/>
    <property type="match status" value="2"/>
</dbReference>
<evidence type="ECO:0000256" key="6">
    <source>
        <dbReference type="ARBA" id="ARBA00022475"/>
    </source>
</evidence>
<dbReference type="SMART" id="SM00065">
    <property type="entry name" value="GAF"/>
    <property type="match status" value="1"/>
</dbReference>
<evidence type="ECO:0000259" key="28">
    <source>
        <dbReference type="PROSITE" id="PS50894"/>
    </source>
</evidence>
<dbReference type="InterPro" id="IPR001610">
    <property type="entry name" value="PAC"/>
</dbReference>
<dbReference type="FunFam" id="3.30.450.20:FF:000099">
    <property type="entry name" value="Sensory box sensor histidine kinase"/>
    <property type="match status" value="1"/>
</dbReference>
<dbReference type="GO" id="GO:0005737">
    <property type="term" value="C:cytoplasm"/>
    <property type="evidence" value="ECO:0007669"/>
    <property type="project" value="UniProtKB-SubCell"/>
</dbReference>
<dbReference type="InterPro" id="IPR011006">
    <property type="entry name" value="CheY-like_superfamily"/>
</dbReference>
<evidence type="ECO:0000256" key="10">
    <source>
        <dbReference type="ARBA" id="ARBA00022692"/>
    </source>
</evidence>
<dbReference type="NCBIfam" id="TIGR00229">
    <property type="entry name" value="sensory_box"/>
    <property type="match status" value="3"/>
</dbReference>
<keyword evidence="11" id="KW-0547">Nucleotide-binding</keyword>
<dbReference type="InterPro" id="IPR013655">
    <property type="entry name" value="PAS_fold_3"/>
</dbReference>
<dbReference type="Pfam" id="PF02518">
    <property type="entry name" value="HATPase_c"/>
    <property type="match status" value="1"/>
</dbReference>
<dbReference type="Pfam" id="PF01627">
    <property type="entry name" value="Hpt"/>
    <property type="match status" value="1"/>
</dbReference>
<feature type="domain" description="PAS" evidence="26">
    <location>
        <begin position="278"/>
        <end position="333"/>
    </location>
</feature>
<name>A0A977KZX2_9CYAN</name>
<dbReference type="SMART" id="SM00448">
    <property type="entry name" value="REC"/>
    <property type="match status" value="2"/>
</dbReference>
<dbReference type="InterPro" id="IPR013767">
    <property type="entry name" value="PAS_fold"/>
</dbReference>
<dbReference type="Pfam" id="PF13426">
    <property type="entry name" value="PAS_9"/>
    <property type="match status" value="1"/>
</dbReference>
<comment type="subcellular location">
    <subcellularLocation>
        <location evidence="3">Cell membrane</location>
        <topology evidence="3">Multi-pass membrane protein</topology>
    </subcellularLocation>
    <subcellularLocation>
        <location evidence="2">Cytoplasm</location>
    </subcellularLocation>
</comment>
<dbReference type="EC" id="2.7.13.3" evidence="5"/>
<keyword evidence="16 23" id="KW-0472">Membrane</keyword>
<dbReference type="SMART" id="SM00086">
    <property type="entry name" value="PAC"/>
    <property type="match status" value="3"/>
</dbReference>
<dbReference type="Gene3D" id="1.20.120.160">
    <property type="entry name" value="HPT domain"/>
    <property type="match status" value="1"/>
</dbReference>
<dbReference type="CDD" id="cd16922">
    <property type="entry name" value="HATPase_EvgS-ArcB-TorS-like"/>
    <property type="match status" value="1"/>
</dbReference>
<evidence type="ECO:0000256" key="16">
    <source>
        <dbReference type="ARBA" id="ARBA00023136"/>
    </source>
</evidence>
<feature type="modified residue" description="4-aspartylphosphate" evidence="21">
    <location>
        <position position="1190"/>
    </location>
</feature>
<dbReference type="Pfam" id="PF00512">
    <property type="entry name" value="HisKA"/>
    <property type="match status" value="1"/>
</dbReference>
<keyword evidence="7" id="KW-0963">Cytoplasm</keyword>
<accession>A0A977KZX2</accession>
<dbReference type="CDD" id="cd00088">
    <property type="entry name" value="HPT"/>
    <property type="match status" value="1"/>
</dbReference>
<evidence type="ECO:0000256" key="22">
    <source>
        <dbReference type="SAM" id="Coils"/>
    </source>
</evidence>
<evidence type="ECO:0000256" key="9">
    <source>
        <dbReference type="ARBA" id="ARBA00022679"/>
    </source>
</evidence>
<dbReference type="InterPro" id="IPR003661">
    <property type="entry name" value="HisK_dim/P_dom"/>
</dbReference>
<dbReference type="InterPro" id="IPR003594">
    <property type="entry name" value="HATPase_dom"/>
</dbReference>
<dbReference type="Gene3D" id="3.30.450.40">
    <property type="match status" value="1"/>
</dbReference>
<evidence type="ECO:0000256" key="4">
    <source>
        <dbReference type="ARBA" id="ARBA00006402"/>
    </source>
</evidence>
<dbReference type="CDD" id="cd00082">
    <property type="entry name" value="HisKA"/>
    <property type="match status" value="1"/>
</dbReference>
<dbReference type="InterPro" id="IPR029016">
    <property type="entry name" value="GAF-like_dom_sf"/>
</dbReference>
<reference evidence="29" key="1">
    <citation type="submission" date="2021-04" db="EMBL/GenBank/DDBJ databases">
        <title>Genome sequence of Woronichinia naegeliana from Washington state freshwater lake bloom.</title>
        <authorList>
            <person name="Dreher T.W."/>
        </authorList>
    </citation>
    <scope>NUCLEOTIDE SEQUENCE</scope>
    <source>
        <strain evidence="29">WA131</strain>
    </source>
</reference>
<dbReference type="InterPro" id="IPR000014">
    <property type="entry name" value="PAS"/>
</dbReference>
<dbReference type="InterPro" id="IPR035965">
    <property type="entry name" value="PAS-like_dom_sf"/>
</dbReference>
<feature type="domain" description="PAS" evidence="26">
    <location>
        <begin position="413"/>
        <end position="483"/>
    </location>
</feature>
<dbReference type="PROSITE" id="PS50109">
    <property type="entry name" value="HIS_KIN"/>
    <property type="match status" value="1"/>
</dbReference>
<dbReference type="Gene3D" id="3.30.565.10">
    <property type="entry name" value="Histidine kinase-like ATPase, C-terminal domain"/>
    <property type="match status" value="1"/>
</dbReference>
<evidence type="ECO:0000256" key="3">
    <source>
        <dbReference type="ARBA" id="ARBA00004651"/>
    </source>
</evidence>
<dbReference type="InterPro" id="IPR000700">
    <property type="entry name" value="PAS-assoc_C"/>
</dbReference>
<evidence type="ECO:0000256" key="23">
    <source>
        <dbReference type="SAM" id="Phobius"/>
    </source>
</evidence>
<feature type="modified residue" description="4-aspartylphosphate" evidence="21">
    <location>
        <position position="1048"/>
    </location>
</feature>
<feature type="coiled-coil region" evidence="22">
    <location>
        <begin position="689"/>
        <end position="726"/>
    </location>
</feature>
<dbReference type="Gene3D" id="1.10.287.130">
    <property type="match status" value="1"/>
</dbReference>
<protein>
    <recommendedName>
        <fullName evidence="19">Circadian input-output histidine kinase CikA</fullName>
        <ecNumber evidence="5">2.7.13.3</ecNumber>
    </recommendedName>
    <alternativeName>
        <fullName evidence="18">Sensory/regulatory protein RpfC</fullName>
    </alternativeName>
</protein>
<sequence>MLFPLIAGGSLSMMTFFVWRSQLQQDEADTRHYLQVEMTAVQLREKDQVVFSNIPDYWQTEDWQQRTVIHREPGLPWQLVVVPSPRTLKEIRSPFPIWTLLGGFGLASLVAIALYYALVSRQRSQSLQKALIEQQRVERELQAALLLNQAILDGTNYSIISTDLNGVIQTFNQAAEKMLGYQAAEIIHQQTPLLIHDPQEIEARSQELTAELGFPVAGFETFVAKAKLQQPNEEIWTYIRQDGTRFPVLLSISALHNAQGEINGFLGIANDISERLQTEQMLRQTLQELAVQKAALDEAAVVVITDAKGVITYVNDRFCQLSQYSRAELLGQTHRLVKSDYHSPKFFKDLWKTISSGRVWHGEIKNRSKDGNYYWVDSTLVPFLDAHGKPYQYLAIRFDITQSKQAEEILRESEQRFRNMADSCPVLLWVSDTRTLCTFFNQTWLDFRGRTLEQEYGNGWAEGVHPDDYQDCLNTYLTAFAKRERFEMEYRLQRFDGEYRWVLDVGIPRFLSDGSFAGYTGSCVDITDRKQAKEALQKQLEQVLLMRQITQKIRSSLAPRLIFQTTAEQVGQAFKVNRCLIHSYIKEPQPSLPVVAEHLEPGYISMLGTTIPVENNSHASRMLEVDEVLLSHDVFSDPLLTEMISLCEQVQLKSMMVVRTSYRGKPNGAIAVQQCDQQRTWTEEEAELLKALADQVGIALAQANLLENERERRRELTEKNLDLEQARWAAESANRAKSEFLAMMSHEIRTPMNGVIGMTDLLLTTSLTTRQKDYLETIRQSGDSLLTIINDILDFSKIEAEKMILEHQVFNLREVIESTLELMAPRAMERNLELAYVLDPSTPEIITGDMNRLRQILANLIGNGLKFTHQGEVIVTVKAAPYSLESSAAESFPTQSFIPTYKLEFSIQDTGIGIPVNRLDRLFKAFSQVDSSTTREYGGTGLGLVISQRLAHLMGGEMWVESQVGVGSTFFFTILTTTVKNEAQNYSENNLGSLVGKRVLIVDDNATNRKILLTQTQFWGMEPIAFSSGQEALEWLSEGNSFELGLLDMLMPMMDGAMLAEQLHQFPHCQNIPLILLTSLSQTALNESVQGQFTAILHKPLRQSHLFNTLITVFHHSSLPSSIEVIPEPIELSSSSVKDLSILLAEDNLVNQKVAGQMLKILGYQADIANDGLEVLKMIEQKDYDLILMDVQMPNLDGLETSRCIRQKQDYPQPKIIAMTANAMPGDRENCLAAGMDDYISKPVVIQELNQILVSFSKPSNVVFNPPSIEESSVSWVEESILQFMLETLCNNDFQLMQEMLNCYLSESLELIQKIQLSWQAKNSQEVSFLAHSLKSSSASIGAKALADLCQQLEKLSQDESLKTQVSLILDLQTTYAQVQQDLHRWLEKLQN</sequence>
<dbReference type="GO" id="GO:0005886">
    <property type="term" value="C:plasma membrane"/>
    <property type="evidence" value="ECO:0007669"/>
    <property type="project" value="UniProtKB-SubCell"/>
</dbReference>
<evidence type="ECO:0000313" key="29">
    <source>
        <dbReference type="EMBL" id="UXE62959.1"/>
    </source>
</evidence>
<dbReference type="KEGG" id="wna:KA717_09840"/>
<proteinExistence type="inferred from homology"/>
<keyword evidence="6" id="KW-1003">Cell membrane</keyword>
<feature type="transmembrane region" description="Helical" evidence="23">
    <location>
        <begin position="95"/>
        <end position="118"/>
    </location>
</feature>
<evidence type="ECO:0000256" key="20">
    <source>
        <dbReference type="PROSITE-ProRule" id="PRU00110"/>
    </source>
</evidence>
<dbReference type="SMART" id="SM00387">
    <property type="entry name" value="HATPase_c"/>
    <property type="match status" value="1"/>
</dbReference>
<dbReference type="SMART" id="SM00388">
    <property type="entry name" value="HisKA"/>
    <property type="match status" value="1"/>
</dbReference>
<dbReference type="PROSITE" id="PS50113">
    <property type="entry name" value="PAC"/>
    <property type="match status" value="3"/>
</dbReference>
<dbReference type="SUPFAM" id="SSF52172">
    <property type="entry name" value="CheY-like"/>
    <property type="match status" value="2"/>
</dbReference>
<dbReference type="SMART" id="SM00073">
    <property type="entry name" value="HPT"/>
    <property type="match status" value="1"/>
</dbReference>
<feature type="domain" description="PAC" evidence="27">
    <location>
        <begin position="360"/>
        <end position="412"/>
    </location>
</feature>
<keyword evidence="9" id="KW-0808">Transferase</keyword>
<keyword evidence="12" id="KW-0418">Kinase</keyword>
<evidence type="ECO:0000256" key="21">
    <source>
        <dbReference type="PROSITE-ProRule" id="PRU00169"/>
    </source>
</evidence>
<evidence type="ECO:0000256" key="5">
    <source>
        <dbReference type="ARBA" id="ARBA00012438"/>
    </source>
</evidence>
<evidence type="ECO:0000256" key="2">
    <source>
        <dbReference type="ARBA" id="ARBA00004496"/>
    </source>
</evidence>
<dbReference type="SUPFAM" id="SSF47384">
    <property type="entry name" value="Homodimeric domain of signal transducing histidine kinase"/>
    <property type="match status" value="1"/>
</dbReference>
<dbReference type="CDD" id="cd00130">
    <property type="entry name" value="PAS"/>
    <property type="match status" value="3"/>
</dbReference>
<dbReference type="InterPro" id="IPR004358">
    <property type="entry name" value="Sig_transdc_His_kin-like_C"/>
</dbReference>
<evidence type="ECO:0000256" key="7">
    <source>
        <dbReference type="ARBA" id="ARBA00022490"/>
    </source>
</evidence>
<evidence type="ECO:0000259" key="27">
    <source>
        <dbReference type="PROSITE" id="PS50113"/>
    </source>
</evidence>
<dbReference type="PROSITE" id="PS50112">
    <property type="entry name" value="PAS"/>
    <property type="match status" value="3"/>
</dbReference>
<feature type="domain" description="Response regulatory" evidence="25">
    <location>
        <begin position="1141"/>
        <end position="1257"/>
    </location>
</feature>
<dbReference type="FunFam" id="3.30.565.10:FF:000010">
    <property type="entry name" value="Sensor histidine kinase RcsC"/>
    <property type="match status" value="1"/>
</dbReference>
<dbReference type="Pfam" id="PF08447">
    <property type="entry name" value="PAS_3"/>
    <property type="match status" value="1"/>
</dbReference>
<dbReference type="InterPro" id="IPR001789">
    <property type="entry name" value="Sig_transdc_resp-reg_receiver"/>
</dbReference>
<evidence type="ECO:0000256" key="15">
    <source>
        <dbReference type="ARBA" id="ARBA00023012"/>
    </source>
</evidence>
<evidence type="ECO:0000256" key="13">
    <source>
        <dbReference type="ARBA" id="ARBA00022840"/>
    </source>
</evidence>
<dbReference type="GO" id="GO:0005524">
    <property type="term" value="F:ATP binding"/>
    <property type="evidence" value="ECO:0007669"/>
    <property type="project" value="UniProtKB-KW"/>
</dbReference>
<evidence type="ECO:0000259" key="26">
    <source>
        <dbReference type="PROSITE" id="PS50112"/>
    </source>
</evidence>
<dbReference type="Gene3D" id="3.40.50.2300">
    <property type="match status" value="2"/>
</dbReference>